<sequence>MCCTSASAAGRATQGRTTHRHPPDGPSSAPIRDGCVVYSPRGQSSPAPPACAKAGAAHDARVSCTPAPDVDLNRSPLPGLPLQPAATALAVTHGSELPAAATCTASNGSEGFPLPVSARRAAGPRSRAVGAATAAAGDDSSSPRQSAPSETNTFSSLIGATTVSTELQHASCGSRPAGAAVAAVHSGALHVTAVTAAAAAAAAAAAWRLDTDDNNSNGDEADDDDSEIRALLRPGGSPCLPLEDGWELMVKAQQRNATVADAAGAAVGGGGGAAAAGTSDELFLGTSHWCPDSLSDVDGDSGSDDGLGDLADELTGSRHGNRACGDGACLAAVQTAARHRACQFGYTDSAPAHATAAAVDTAVAGDTALEFLRAADGVYGWRQAMGCTLSAPPAGLAAAAAAAAPTFGWEWQIEDPSAGDGSRNRAPASAAPPMRSAAVAAAAVKPQPASAGPASRWPLAAAYDAALPLQGRPASGSSSPLSPPTGESNLEAEDVSYFGVALDSGMSFMLHELGAGGGDGGDGDGGEGREGKGEAACPERVQPAAAAAAAAAGGVSLSREERGRAAAASRAFGHLSRGLLGCFIGGR</sequence>
<name>A0A9W6BHU1_9CHLO</name>
<proteinExistence type="predicted"/>
<feature type="region of interest" description="Disordered" evidence="1">
    <location>
        <begin position="1"/>
        <end position="52"/>
    </location>
</feature>
<feature type="region of interest" description="Disordered" evidence="1">
    <location>
        <begin position="120"/>
        <end position="152"/>
    </location>
</feature>
<dbReference type="AlphaFoldDB" id="A0A9W6BHU1"/>
<organism evidence="2 3">
    <name type="scientific">Pleodorina starrii</name>
    <dbReference type="NCBI Taxonomy" id="330485"/>
    <lineage>
        <taxon>Eukaryota</taxon>
        <taxon>Viridiplantae</taxon>
        <taxon>Chlorophyta</taxon>
        <taxon>core chlorophytes</taxon>
        <taxon>Chlorophyceae</taxon>
        <taxon>CS clade</taxon>
        <taxon>Chlamydomonadales</taxon>
        <taxon>Volvocaceae</taxon>
        <taxon>Pleodorina</taxon>
    </lineage>
</organism>
<dbReference type="Proteomes" id="UP001165080">
    <property type="component" value="Unassembled WGS sequence"/>
</dbReference>
<evidence type="ECO:0000256" key="1">
    <source>
        <dbReference type="SAM" id="MobiDB-lite"/>
    </source>
</evidence>
<reference evidence="2 3" key="1">
    <citation type="journal article" date="2023" name="Commun. Biol.">
        <title>Reorganization of the ancestral sex-determining regions during the evolution of trioecy in Pleodorina starrii.</title>
        <authorList>
            <person name="Takahashi K."/>
            <person name="Suzuki S."/>
            <person name="Kawai-Toyooka H."/>
            <person name="Yamamoto K."/>
            <person name="Hamaji T."/>
            <person name="Ootsuki R."/>
            <person name="Yamaguchi H."/>
            <person name="Kawachi M."/>
            <person name="Higashiyama T."/>
            <person name="Nozaki H."/>
        </authorList>
    </citation>
    <scope>NUCLEOTIDE SEQUENCE [LARGE SCALE GENOMIC DNA]</scope>
    <source>
        <strain evidence="2 3">NIES-4479</strain>
    </source>
</reference>
<feature type="compositionally biased region" description="Low complexity" evidence="1">
    <location>
        <begin position="120"/>
        <end position="142"/>
    </location>
</feature>
<comment type="caution">
    <text evidence="2">The sequence shown here is derived from an EMBL/GenBank/DDBJ whole genome shotgun (WGS) entry which is preliminary data.</text>
</comment>
<dbReference type="EMBL" id="BRXU01000005">
    <property type="protein sequence ID" value="GLC52030.1"/>
    <property type="molecule type" value="Genomic_DNA"/>
</dbReference>
<feature type="region of interest" description="Disordered" evidence="1">
    <location>
        <begin position="513"/>
        <end position="536"/>
    </location>
</feature>
<evidence type="ECO:0000313" key="3">
    <source>
        <dbReference type="Proteomes" id="UP001165080"/>
    </source>
</evidence>
<accession>A0A9W6BHU1</accession>
<evidence type="ECO:0000313" key="2">
    <source>
        <dbReference type="EMBL" id="GLC52030.1"/>
    </source>
</evidence>
<feature type="compositionally biased region" description="Polar residues" evidence="1">
    <location>
        <begin position="143"/>
        <end position="152"/>
    </location>
</feature>
<gene>
    <name evidence="2" type="primary">PLEST003951</name>
    <name evidence="2" type="ORF">PLESTB_000574800</name>
</gene>
<protein>
    <submittedName>
        <fullName evidence="2">Uncharacterized protein</fullName>
    </submittedName>
</protein>
<keyword evidence="3" id="KW-1185">Reference proteome</keyword>